<comment type="caution">
    <text evidence="1">The sequence shown here is derived from an EMBL/GenBank/DDBJ whole genome shotgun (WGS) entry which is preliminary data.</text>
</comment>
<dbReference type="Proteomes" id="UP000261284">
    <property type="component" value="Unassembled WGS sequence"/>
</dbReference>
<proteinExistence type="predicted"/>
<dbReference type="RefSeq" id="WP_116845812.1">
    <property type="nucleotide sequence ID" value="NZ_QTJU01000001.1"/>
</dbReference>
<dbReference type="OrthoDB" id="680884at2"/>
<reference evidence="1 2" key="1">
    <citation type="submission" date="2018-08" db="EMBL/GenBank/DDBJ databases">
        <title>Chitinophagaceae sp. K23C18032701, a novel bacterium isolated from forest soil.</title>
        <authorList>
            <person name="Wang C."/>
        </authorList>
    </citation>
    <scope>NUCLEOTIDE SEQUENCE [LARGE SCALE GENOMIC DNA]</scope>
    <source>
        <strain evidence="1 2">K23C18032701</strain>
    </source>
</reference>
<dbReference type="EMBL" id="QTJU01000001">
    <property type="protein sequence ID" value="RFM30056.1"/>
    <property type="molecule type" value="Genomic_DNA"/>
</dbReference>
<keyword evidence="2" id="KW-1185">Reference proteome</keyword>
<name>A0A3E1NQ52_9BACT</name>
<protein>
    <submittedName>
        <fullName evidence="1">Uncharacterized protein</fullName>
    </submittedName>
</protein>
<accession>A0A3E1NQ52</accession>
<evidence type="ECO:0000313" key="2">
    <source>
        <dbReference type="Proteomes" id="UP000261284"/>
    </source>
</evidence>
<sequence>MKLKEFNAENTVPLRGGAAVISAVSLNQKTGLFNFSLGAVEQLKLIDGEQIIIYQDEEHPEDWYLEIVHDNGFVLRKKETVSKGLIFNNTAMARAICESVGFDDHAGRILIAGEPTPHGKRKLWALLTSGLRNK</sequence>
<dbReference type="AlphaFoldDB" id="A0A3E1NQ52"/>
<gene>
    <name evidence="1" type="ORF">DXN05_03530</name>
</gene>
<organism evidence="1 2">
    <name type="scientific">Deminuibacter soli</name>
    <dbReference type="NCBI Taxonomy" id="2291815"/>
    <lineage>
        <taxon>Bacteria</taxon>
        <taxon>Pseudomonadati</taxon>
        <taxon>Bacteroidota</taxon>
        <taxon>Chitinophagia</taxon>
        <taxon>Chitinophagales</taxon>
        <taxon>Chitinophagaceae</taxon>
        <taxon>Deminuibacter</taxon>
    </lineage>
</organism>
<evidence type="ECO:0000313" key="1">
    <source>
        <dbReference type="EMBL" id="RFM30056.1"/>
    </source>
</evidence>